<evidence type="ECO:0000259" key="1">
    <source>
        <dbReference type="Pfam" id="PF13847"/>
    </source>
</evidence>
<protein>
    <submittedName>
        <fullName evidence="2">Methyltransferase domain-containing protein</fullName>
    </submittedName>
</protein>
<reference evidence="3" key="1">
    <citation type="submission" date="2016-10" db="EMBL/GenBank/DDBJ databases">
        <authorList>
            <person name="Varghese N."/>
            <person name="Submissions S."/>
        </authorList>
    </citation>
    <scope>NUCLEOTIDE SEQUENCE [LARGE SCALE GENOMIC DNA]</scope>
    <source>
        <strain evidence="3">CGMCC 1.4250</strain>
    </source>
</reference>
<accession>A0A1I4R6N9</accession>
<dbReference type="Proteomes" id="UP000198565">
    <property type="component" value="Unassembled WGS sequence"/>
</dbReference>
<keyword evidence="3" id="KW-1185">Reference proteome</keyword>
<dbReference type="GO" id="GO:0008168">
    <property type="term" value="F:methyltransferase activity"/>
    <property type="evidence" value="ECO:0007669"/>
    <property type="project" value="UniProtKB-KW"/>
</dbReference>
<dbReference type="InterPro" id="IPR025714">
    <property type="entry name" value="Methyltranfer_dom"/>
</dbReference>
<feature type="domain" description="Methyltransferase" evidence="1">
    <location>
        <begin position="62"/>
        <end position="186"/>
    </location>
</feature>
<dbReference type="AlphaFoldDB" id="A0A1I4R6N9"/>
<proteinExistence type="predicted"/>
<dbReference type="InterPro" id="IPR029063">
    <property type="entry name" value="SAM-dependent_MTases_sf"/>
</dbReference>
<dbReference type="GO" id="GO:0032259">
    <property type="term" value="P:methylation"/>
    <property type="evidence" value="ECO:0007669"/>
    <property type="project" value="UniProtKB-KW"/>
</dbReference>
<dbReference type="EMBL" id="FOTR01000021">
    <property type="protein sequence ID" value="SFM47610.1"/>
    <property type="molecule type" value="Genomic_DNA"/>
</dbReference>
<dbReference type="Pfam" id="PF13847">
    <property type="entry name" value="Methyltransf_31"/>
    <property type="match status" value="1"/>
</dbReference>
<dbReference type="STRING" id="334253.SAMN04487943_1216"/>
<dbReference type="CDD" id="cd02440">
    <property type="entry name" value="AdoMet_MTases"/>
    <property type="match status" value="1"/>
</dbReference>
<keyword evidence="2" id="KW-0489">Methyltransferase</keyword>
<organism evidence="2 3">
    <name type="scientific">Gracilibacillus orientalis</name>
    <dbReference type="NCBI Taxonomy" id="334253"/>
    <lineage>
        <taxon>Bacteria</taxon>
        <taxon>Bacillati</taxon>
        <taxon>Bacillota</taxon>
        <taxon>Bacilli</taxon>
        <taxon>Bacillales</taxon>
        <taxon>Bacillaceae</taxon>
        <taxon>Gracilibacillus</taxon>
    </lineage>
</organism>
<gene>
    <name evidence="2" type="ORF">SAMN04487943_1216</name>
</gene>
<dbReference type="PANTHER" id="PTHR43861">
    <property type="entry name" value="TRANS-ACONITATE 2-METHYLTRANSFERASE-RELATED"/>
    <property type="match status" value="1"/>
</dbReference>
<name>A0A1I4R6N9_9BACI</name>
<evidence type="ECO:0000313" key="3">
    <source>
        <dbReference type="Proteomes" id="UP000198565"/>
    </source>
</evidence>
<evidence type="ECO:0000313" key="2">
    <source>
        <dbReference type="EMBL" id="SFM47610.1"/>
    </source>
</evidence>
<dbReference type="Gene3D" id="3.40.50.150">
    <property type="entry name" value="Vaccinia Virus protein VP39"/>
    <property type="match status" value="1"/>
</dbReference>
<dbReference type="SUPFAM" id="SSF53335">
    <property type="entry name" value="S-adenosyl-L-methionine-dependent methyltransferases"/>
    <property type="match status" value="1"/>
</dbReference>
<sequence length="275" mass="32076">MATTFLDMKGERKLSQWKELIQDSKSRWEQNAEYWDDYMGEESNRFHRELIRPYTEKLLSIKEGQTILDIACGNGNFSRRLAELGANVVAFDYSSKMVERAIKRSKDYLNQIEYKVIDATNNYDLLELGNEKYDNAVSNMGLMDIADITPLINSLHKILKPNGTFVYSITHPCFQTPGVRKINESEDDNGNLIFKNSIQISKYLTSESYKAIGIKGQTIPHFMFHRSLSYYMNLFFESGFVLDGVEEPSFKKEKDDNKFDWYEIPPVIIFRFRKL</sequence>
<keyword evidence="2" id="KW-0808">Transferase</keyword>